<gene>
    <name evidence="8" type="ORF">CAK95_25840</name>
</gene>
<dbReference type="RefSeq" id="WP_086090560.1">
    <property type="nucleotide sequence ID" value="NZ_CP021112.1"/>
</dbReference>
<sequence>MTLSSMTGFARSHGASGNYAWSWEIKSVNAKGLDVRLRLPPGFDAVEVAVRAKAAEMLSRGNVYATLTVSREGVAPVVRINEPVLNALIDAIGKLSRQVDAERPRLDGLLALKGVIDVSEDEETEEAKSDAETAVIAGFAQAIKGLTEMRRHEGEAIGKVLLARLDEMAVLADRAEKAPGRQPEAVKKKLADQIAVLLDASSRFDPDRLHQEAILMAGKADIREELDRLAAHIAQARKLMTGGGAVGRRLDFLSQELNRETNTLCSKSNDIELTNIGLELKSVVEQFREQVQNLE</sequence>
<evidence type="ECO:0000313" key="8">
    <source>
        <dbReference type="EMBL" id="ARQ02139.1"/>
    </source>
</evidence>
<dbReference type="OrthoDB" id="9771229at2"/>
<dbReference type="AlphaFoldDB" id="A0A1W6ZXJ2"/>
<protein>
    <submittedName>
        <fullName evidence="8">YicC family protein</fullName>
    </submittedName>
</protein>
<accession>A0A1W6ZXJ2</accession>
<proteinExistence type="inferred from homology"/>
<organism evidence="8 9">
    <name type="scientific">Pseudorhodoplanes sinuspersici</name>
    <dbReference type="NCBI Taxonomy" id="1235591"/>
    <lineage>
        <taxon>Bacteria</taxon>
        <taxon>Pseudomonadati</taxon>
        <taxon>Pseudomonadota</taxon>
        <taxon>Alphaproteobacteria</taxon>
        <taxon>Hyphomicrobiales</taxon>
        <taxon>Pseudorhodoplanes</taxon>
    </lineage>
</organism>
<keyword evidence="9" id="KW-1185">Reference proteome</keyword>
<dbReference type="GO" id="GO:0004521">
    <property type="term" value="F:RNA endonuclease activity"/>
    <property type="evidence" value="ECO:0007669"/>
    <property type="project" value="InterPro"/>
</dbReference>
<feature type="domain" description="Endoribonuclease YicC-like N-terminal" evidence="6">
    <location>
        <begin position="4"/>
        <end position="157"/>
    </location>
</feature>
<dbReference type="PANTHER" id="PTHR30636">
    <property type="entry name" value="UPF0701 PROTEIN YICC"/>
    <property type="match status" value="1"/>
</dbReference>
<keyword evidence="4" id="KW-0378">Hydrolase</keyword>
<evidence type="ECO:0000256" key="3">
    <source>
        <dbReference type="ARBA" id="ARBA00022759"/>
    </source>
</evidence>
<dbReference type="Proteomes" id="UP000194137">
    <property type="component" value="Chromosome"/>
</dbReference>
<feature type="domain" description="Endoribonuclease YicC-like C-terminal" evidence="7">
    <location>
        <begin position="181"/>
        <end position="295"/>
    </location>
</feature>
<evidence type="ECO:0000313" key="9">
    <source>
        <dbReference type="Proteomes" id="UP000194137"/>
    </source>
</evidence>
<reference evidence="8 9" key="1">
    <citation type="submission" date="2017-05" db="EMBL/GenBank/DDBJ databases">
        <title>Full genome sequence of Pseudorhodoplanes sinuspersici.</title>
        <authorList>
            <person name="Dastgheib S.M.M."/>
            <person name="Shavandi M."/>
            <person name="Tirandaz H."/>
        </authorList>
    </citation>
    <scope>NUCLEOTIDE SEQUENCE [LARGE SCALE GENOMIC DNA]</scope>
    <source>
        <strain evidence="8 9">RIPI110</strain>
    </source>
</reference>
<dbReference type="GO" id="GO:0016787">
    <property type="term" value="F:hydrolase activity"/>
    <property type="evidence" value="ECO:0007669"/>
    <property type="project" value="UniProtKB-KW"/>
</dbReference>
<dbReference type="InterPro" id="IPR013551">
    <property type="entry name" value="YicC-like_C"/>
</dbReference>
<keyword evidence="3" id="KW-0255">Endonuclease</keyword>
<dbReference type="NCBIfam" id="TIGR00255">
    <property type="entry name" value="YicC/YloC family endoribonuclease"/>
    <property type="match status" value="1"/>
</dbReference>
<dbReference type="EMBL" id="CP021112">
    <property type="protein sequence ID" value="ARQ02139.1"/>
    <property type="molecule type" value="Genomic_DNA"/>
</dbReference>
<dbReference type="InterPro" id="IPR013527">
    <property type="entry name" value="YicC-like_N"/>
</dbReference>
<dbReference type="PANTHER" id="PTHR30636:SF3">
    <property type="entry name" value="UPF0701 PROTEIN YICC"/>
    <property type="match status" value="1"/>
</dbReference>
<name>A0A1W6ZXJ2_9HYPH</name>
<evidence type="ECO:0000256" key="4">
    <source>
        <dbReference type="ARBA" id="ARBA00022801"/>
    </source>
</evidence>
<evidence type="ECO:0000259" key="6">
    <source>
        <dbReference type="Pfam" id="PF03755"/>
    </source>
</evidence>
<evidence type="ECO:0000256" key="1">
    <source>
        <dbReference type="ARBA" id="ARBA00001968"/>
    </source>
</evidence>
<evidence type="ECO:0000256" key="5">
    <source>
        <dbReference type="ARBA" id="ARBA00035648"/>
    </source>
</evidence>
<dbReference type="STRING" id="1235591.CAK95_25840"/>
<keyword evidence="2" id="KW-0540">Nuclease</keyword>
<comment type="similarity">
    <text evidence="5">Belongs to the YicC/YloC family.</text>
</comment>
<dbReference type="Pfam" id="PF03755">
    <property type="entry name" value="YicC-like_N"/>
    <property type="match status" value="1"/>
</dbReference>
<dbReference type="KEGG" id="psin:CAK95_25840"/>
<comment type="cofactor">
    <cofactor evidence="1">
        <name>a divalent metal cation</name>
        <dbReference type="ChEBI" id="CHEBI:60240"/>
    </cofactor>
</comment>
<dbReference type="Pfam" id="PF08340">
    <property type="entry name" value="YicC-like_C"/>
    <property type="match status" value="1"/>
</dbReference>
<evidence type="ECO:0000259" key="7">
    <source>
        <dbReference type="Pfam" id="PF08340"/>
    </source>
</evidence>
<evidence type="ECO:0000256" key="2">
    <source>
        <dbReference type="ARBA" id="ARBA00022722"/>
    </source>
</evidence>
<dbReference type="InterPro" id="IPR005229">
    <property type="entry name" value="YicC/YloC-like"/>
</dbReference>